<reference evidence="4" key="2">
    <citation type="submission" date="2020-09" db="EMBL/GenBank/DDBJ databases">
        <authorList>
            <person name="Sun Q."/>
            <person name="Kim S."/>
        </authorList>
    </citation>
    <scope>NUCLEOTIDE SEQUENCE</scope>
    <source>
        <strain evidence="4">KCTC 22164</strain>
    </source>
</reference>
<dbReference type="AlphaFoldDB" id="A0A918JD36"/>
<feature type="domain" description="Multidrug resistance protein MdtA-like barrel-sandwich hybrid" evidence="3">
    <location>
        <begin position="64"/>
        <end position="185"/>
    </location>
</feature>
<dbReference type="InterPro" id="IPR058625">
    <property type="entry name" value="MdtA-like_BSH"/>
</dbReference>
<dbReference type="RefSeq" id="WP_189403406.1">
    <property type="nucleotide sequence ID" value="NZ_BMXP01000001.1"/>
</dbReference>
<evidence type="ECO:0000256" key="2">
    <source>
        <dbReference type="SAM" id="SignalP"/>
    </source>
</evidence>
<feature type="signal peptide" evidence="2">
    <location>
        <begin position="1"/>
        <end position="22"/>
    </location>
</feature>
<dbReference type="GO" id="GO:0015562">
    <property type="term" value="F:efflux transmembrane transporter activity"/>
    <property type="evidence" value="ECO:0007669"/>
    <property type="project" value="TreeGrafter"/>
</dbReference>
<comment type="similarity">
    <text evidence="1">Belongs to the membrane fusion protein (MFP) (TC 8.A.1) family.</text>
</comment>
<comment type="caution">
    <text evidence="4">The sequence shown here is derived from an EMBL/GenBank/DDBJ whole genome shotgun (WGS) entry which is preliminary data.</text>
</comment>
<dbReference type="Pfam" id="PF25917">
    <property type="entry name" value="BSH_RND"/>
    <property type="match status" value="1"/>
</dbReference>
<dbReference type="InterPro" id="IPR006143">
    <property type="entry name" value="RND_pump_MFP"/>
</dbReference>
<dbReference type="Gene3D" id="2.40.50.100">
    <property type="match status" value="1"/>
</dbReference>
<accession>A0A918JD36</accession>
<sequence length="357" mass="39299">MPTRFKFQAFVVLLFGSMLISACSDPAPENSDAATVRYVKLAAVRDVPALDEFSFPAVVSPVKTVDVSFEVSGRLVQTDLVTGSDVKKGHLLATIDQQPFKRRVEEQQTRRDQAERELTRIEKMYDKDLVSQSMLDTAKTSFELADIDLKNAQQDLSYTQLYAPFDAKISQRLVENNSFVTAGTPIARLQDVSKIYFNINVPERLLTANIGRGIDHAEAALLTAQDTWFPVHYVEHSTQPDPVSQTYEAVFAMQPPKNVEIPPGARAVVRIGMGGTPYPDGRVVTVKALVGSKDDGFYVWHYDADTHAVTKVAVQVAHFEDEFAVISGSLATGDQVVAAGATQVTASMTVRPYKPEQ</sequence>
<evidence type="ECO:0000256" key="1">
    <source>
        <dbReference type="ARBA" id="ARBA00009477"/>
    </source>
</evidence>
<evidence type="ECO:0000313" key="5">
    <source>
        <dbReference type="Proteomes" id="UP000631300"/>
    </source>
</evidence>
<dbReference type="NCBIfam" id="TIGR01730">
    <property type="entry name" value="RND_mfp"/>
    <property type="match status" value="1"/>
</dbReference>
<dbReference type="Gene3D" id="2.40.420.20">
    <property type="match status" value="1"/>
</dbReference>
<dbReference type="PANTHER" id="PTHR30469:SF20">
    <property type="entry name" value="EFFLUX RND TRANSPORTER PERIPLASMIC ADAPTOR SUBUNIT"/>
    <property type="match status" value="1"/>
</dbReference>
<dbReference type="GO" id="GO:1990281">
    <property type="term" value="C:efflux pump complex"/>
    <property type="evidence" value="ECO:0007669"/>
    <property type="project" value="TreeGrafter"/>
</dbReference>
<evidence type="ECO:0000313" key="4">
    <source>
        <dbReference type="EMBL" id="GGW74995.1"/>
    </source>
</evidence>
<gene>
    <name evidence="4" type="ORF">GCM10007391_03970</name>
</gene>
<keyword evidence="2" id="KW-0732">Signal</keyword>
<dbReference type="Proteomes" id="UP000631300">
    <property type="component" value="Unassembled WGS sequence"/>
</dbReference>
<feature type="chain" id="PRO_5037126935" evidence="2">
    <location>
        <begin position="23"/>
        <end position="357"/>
    </location>
</feature>
<dbReference type="PROSITE" id="PS51257">
    <property type="entry name" value="PROKAR_LIPOPROTEIN"/>
    <property type="match status" value="1"/>
</dbReference>
<dbReference type="SUPFAM" id="SSF111369">
    <property type="entry name" value="HlyD-like secretion proteins"/>
    <property type="match status" value="1"/>
</dbReference>
<dbReference type="PANTHER" id="PTHR30469">
    <property type="entry name" value="MULTIDRUG RESISTANCE PROTEIN MDTA"/>
    <property type="match status" value="1"/>
</dbReference>
<protein>
    <submittedName>
        <fullName evidence="4">Hemolysin secretion protein D</fullName>
    </submittedName>
</protein>
<dbReference type="EMBL" id="BMXP01000001">
    <property type="protein sequence ID" value="GGW74995.1"/>
    <property type="molecule type" value="Genomic_DNA"/>
</dbReference>
<evidence type="ECO:0000259" key="3">
    <source>
        <dbReference type="Pfam" id="PF25917"/>
    </source>
</evidence>
<reference evidence="4" key="1">
    <citation type="journal article" date="2014" name="Int. J. Syst. Evol. Microbiol.">
        <title>Complete genome sequence of Corynebacterium casei LMG S-19264T (=DSM 44701T), isolated from a smear-ripened cheese.</title>
        <authorList>
            <consortium name="US DOE Joint Genome Institute (JGI-PGF)"/>
            <person name="Walter F."/>
            <person name="Albersmeier A."/>
            <person name="Kalinowski J."/>
            <person name="Ruckert C."/>
        </authorList>
    </citation>
    <scope>NUCLEOTIDE SEQUENCE</scope>
    <source>
        <strain evidence="4">KCTC 22164</strain>
    </source>
</reference>
<keyword evidence="5" id="KW-1185">Reference proteome</keyword>
<dbReference type="Gene3D" id="1.10.287.470">
    <property type="entry name" value="Helix hairpin bin"/>
    <property type="match status" value="1"/>
</dbReference>
<proteinExistence type="inferred from homology"/>
<name>A0A918JD36_9ALTE</name>
<organism evidence="4 5">
    <name type="scientific">Alteromonas halophila</name>
    <dbReference type="NCBI Taxonomy" id="516698"/>
    <lineage>
        <taxon>Bacteria</taxon>
        <taxon>Pseudomonadati</taxon>
        <taxon>Pseudomonadota</taxon>
        <taxon>Gammaproteobacteria</taxon>
        <taxon>Alteromonadales</taxon>
        <taxon>Alteromonadaceae</taxon>
        <taxon>Alteromonas/Salinimonas group</taxon>
        <taxon>Alteromonas</taxon>
    </lineage>
</organism>
<dbReference type="Gene3D" id="2.40.30.170">
    <property type="match status" value="1"/>
</dbReference>